<evidence type="ECO:0000313" key="3">
    <source>
        <dbReference type="Proteomes" id="UP000001660"/>
    </source>
</evidence>
<dbReference type="OrthoDB" id="9845466at2"/>
<dbReference type="EMBL" id="FP929003">
    <property type="protein sequence ID" value="CBK43280.1"/>
    <property type="molecule type" value="Genomic_DNA"/>
</dbReference>
<dbReference type="KEGG" id="nde:NIDE3597"/>
<dbReference type="AlphaFoldDB" id="D8PJ43"/>
<dbReference type="Proteomes" id="UP000001660">
    <property type="component" value="Chromosome"/>
</dbReference>
<keyword evidence="1" id="KW-1133">Transmembrane helix</keyword>
<organism evidence="2 3">
    <name type="scientific">Nitrospira defluvii</name>
    <dbReference type="NCBI Taxonomy" id="330214"/>
    <lineage>
        <taxon>Bacteria</taxon>
        <taxon>Pseudomonadati</taxon>
        <taxon>Nitrospirota</taxon>
        <taxon>Nitrospiria</taxon>
        <taxon>Nitrospirales</taxon>
        <taxon>Nitrospiraceae</taxon>
        <taxon>Nitrospira</taxon>
    </lineage>
</organism>
<proteinExistence type="predicted"/>
<gene>
    <name evidence="2" type="ORF">NIDE3597</name>
</gene>
<reference evidence="2 3" key="1">
    <citation type="journal article" date="2010" name="Proc. Natl. Acad. Sci. U.S.A.">
        <title>A Nitrospira metagenome illuminates the physiology and evolution of globally important nitrite-oxidizing bacteria.</title>
        <authorList>
            <person name="Lucker S."/>
            <person name="Wagner M."/>
            <person name="Maixner F."/>
            <person name="Pelletier E."/>
            <person name="Koch H."/>
            <person name="Vacherie B."/>
            <person name="Rattei T."/>
            <person name="Sinninghe Damste J."/>
            <person name="Spieck E."/>
            <person name="Le Paslier D."/>
            <person name="Daims H."/>
        </authorList>
    </citation>
    <scope>NUCLEOTIDE SEQUENCE [LARGE SCALE GENOMIC DNA]</scope>
</reference>
<accession>D8PJ43</accession>
<dbReference type="HOGENOM" id="CLU_2647805_0_0_0"/>
<sequence length="76" mass="8538">MRYSFYFAWVVAVLSICVLTTLASFPLLVSGERPAEPRIATGAEKLRTIKLHRLRCNPFTPSCQLSKHKPPHKVSA</sequence>
<name>D8PJ43_9BACT</name>
<evidence type="ECO:0000256" key="1">
    <source>
        <dbReference type="SAM" id="Phobius"/>
    </source>
</evidence>
<feature type="transmembrane region" description="Helical" evidence="1">
    <location>
        <begin position="6"/>
        <end position="29"/>
    </location>
</feature>
<keyword evidence="1" id="KW-0812">Transmembrane</keyword>
<keyword evidence="3" id="KW-1185">Reference proteome</keyword>
<evidence type="ECO:0000313" key="2">
    <source>
        <dbReference type="EMBL" id="CBK43280.1"/>
    </source>
</evidence>
<protein>
    <submittedName>
        <fullName evidence="2">Uncharacterized protein</fullName>
    </submittedName>
</protein>
<keyword evidence="1" id="KW-0472">Membrane</keyword>